<keyword evidence="2" id="KW-1185">Reference proteome</keyword>
<proteinExistence type="predicted"/>
<reference evidence="1" key="2">
    <citation type="submission" date="2025-09" db="UniProtKB">
        <authorList>
            <consortium name="EnsemblPlants"/>
        </authorList>
    </citation>
    <scope>IDENTIFICATION</scope>
</reference>
<sequence>MGGIGELYIGHNNLSGHIPESMENMASLYRLDLSFNHLDGKVPSRGVFSNASGFLFGGNLGLCGGISELRLPSCPTEPMGHGLRKHHFITTVVAPIIAGIILCMSLMLLFFTMRKKSTAKSTTSEQVVEGFRLMDVVYPRVTYAELVQGTSGFALENLIGAGRYGSVYKCCLLLKEKMAPVAVKVFDLQQAGSSKSFLTECEALSKIRHRNLISFITCCSSSDSNQDDFKAIVLEFMPNGSLDRWLHIDMHASRQLHGGITLMQRLNIVVDIADAIDYLHNSCEPPVIHCDLKPSNILLDEDLVAHVGDFGLAKILPEPAREQPIDSRSSVGIRGTIGYVAPEYGQGGQVSPCGDVYSFGVVILELFTGMAPTHDMFRDGLTLQKHVEKNASSGMLMQIVDPVLLSIKEAMVSSLQDRGSAMGHVSDVVSSIMKVALSCCEHNPTERVCVRDASAATHRIRDALVKMRRDEEDVRTAHNPGQLPKLA</sequence>
<organism evidence="1 2">
    <name type="scientific">Avena sativa</name>
    <name type="common">Oat</name>
    <dbReference type="NCBI Taxonomy" id="4498"/>
    <lineage>
        <taxon>Eukaryota</taxon>
        <taxon>Viridiplantae</taxon>
        <taxon>Streptophyta</taxon>
        <taxon>Embryophyta</taxon>
        <taxon>Tracheophyta</taxon>
        <taxon>Spermatophyta</taxon>
        <taxon>Magnoliopsida</taxon>
        <taxon>Liliopsida</taxon>
        <taxon>Poales</taxon>
        <taxon>Poaceae</taxon>
        <taxon>BOP clade</taxon>
        <taxon>Pooideae</taxon>
        <taxon>Poodae</taxon>
        <taxon>Poeae</taxon>
        <taxon>Poeae Chloroplast Group 1 (Aveneae type)</taxon>
        <taxon>Aveninae</taxon>
        <taxon>Avena</taxon>
    </lineage>
</organism>
<dbReference type="Proteomes" id="UP001732700">
    <property type="component" value="Chromosome 6D"/>
</dbReference>
<reference evidence="1" key="1">
    <citation type="submission" date="2021-05" db="EMBL/GenBank/DDBJ databases">
        <authorList>
            <person name="Scholz U."/>
            <person name="Mascher M."/>
            <person name="Fiebig A."/>
        </authorList>
    </citation>
    <scope>NUCLEOTIDE SEQUENCE [LARGE SCALE GENOMIC DNA]</scope>
</reference>
<evidence type="ECO:0000313" key="1">
    <source>
        <dbReference type="EnsemblPlants" id="AVESA.00010b.r2.6DG1151530.1.CDS"/>
    </source>
</evidence>
<name>A0ACD5ZDW6_AVESA</name>
<accession>A0ACD5ZDW6</accession>
<dbReference type="EnsemblPlants" id="AVESA.00010b.r2.6DG1151530.1">
    <property type="protein sequence ID" value="AVESA.00010b.r2.6DG1151530.1.CDS"/>
    <property type="gene ID" value="AVESA.00010b.r2.6DG1151530"/>
</dbReference>
<protein>
    <submittedName>
        <fullName evidence="1">Uncharacterized protein</fullName>
    </submittedName>
</protein>
<evidence type="ECO:0000313" key="2">
    <source>
        <dbReference type="Proteomes" id="UP001732700"/>
    </source>
</evidence>